<reference evidence="1 2" key="1">
    <citation type="submission" date="2021-06" db="EMBL/GenBank/DDBJ databases">
        <title>Actinomycetes sequencing.</title>
        <authorList>
            <person name="Shan Q."/>
        </authorList>
    </citation>
    <scope>NUCLEOTIDE SEQUENCE [LARGE SCALE GENOMIC DNA]</scope>
    <source>
        <strain evidence="1 2">NEAU-G5</strain>
    </source>
</reference>
<keyword evidence="2" id="KW-1185">Reference proteome</keyword>
<proteinExistence type="predicted"/>
<comment type="caution">
    <text evidence="1">The sequence shown here is derived from an EMBL/GenBank/DDBJ whole genome shotgun (WGS) entry which is preliminary data.</text>
</comment>
<protein>
    <recommendedName>
        <fullName evidence="3">Excreted virulence factor EspC (Type VII ESX diderm)</fullName>
    </recommendedName>
</protein>
<organism evidence="1 2">
    <name type="scientific">Nocardia albiluteola</name>
    <dbReference type="NCBI Taxonomy" id="2842303"/>
    <lineage>
        <taxon>Bacteria</taxon>
        <taxon>Bacillati</taxon>
        <taxon>Actinomycetota</taxon>
        <taxon>Actinomycetes</taxon>
        <taxon>Mycobacteriales</taxon>
        <taxon>Nocardiaceae</taxon>
        <taxon>Nocardia</taxon>
    </lineage>
</organism>
<evidence type="ECO:0008006" key="3">
    <source>
        <dbReference type="Google" id="ProtNLM"/>
    </source>
</evidence>
<sequence length="131" mass="14243">MSDFTNLTKAAQGNYIRLDPQAAQDCASLCHDLIKELTNTINDIPNLDNVQGFGLGVQNAIDLANAYNALTTEAKGGDSSLEHALKKHRDVVTDMLDTFAAAGRAYKTNEHDSAAELSKYDKMMDGYKSQS</sequence>
<name>A0ABS6BCZ5_9NOCA</name>
<evidence type="ECO:0000313" key="2">
    <source>
        <dbReference type="Proteomes" id="UP000733379"/>
    </source>
</evidence>
<accession>A0ABS6BCZ5</accession>
<dbReference type="EMBL" id="JAHKNI010000028">
    <property type="protein sequence ID" value="MBU3068003.1"/>
    <property type="molecule type" value="Genomic_DNA"/>
</dbReference>
<dbReference type="RefSeq" id="WP_215924080.1">
    <property type="nucleotide sequence ID" value="NZ_JAHKNI010000028.1"/>
</dbReference>
<dbReference type="Proteomes" id="UP000733379">
    <property type="component" value="Unassembled WGS sequence"/>
</dbReference>
<gene>
    <name evidence="1" type="ORF">KO481_41630</name>
</gene>
<evidence type="ECO:0000313" key="1">
    <source>
        <dbReference type="EMBL" id="MBU3068003.1"/>
    </source>
</evidence>